<sequence length="374" mass="40951">MASTMKPRNTDKKRKRETEERRSSKKSKTAQDAQHGAGGQHVDTSKPSAVFQPSGGRSYTLSVALPGSIIANAKSHEQKTFLAGQIARALAVFCVDEVVIFDDENSETQQRRPALAENDYTAFSHPDHFLAHVLSYLETPPHLRKALFPMHPNLRTAGTLPSLDMPHHLRANEWCEYREGVTTTALANGEGTLVDTGLPGYLKISGAEIPPNTRVTVRFKDEESKEVEVVSPSAPREEKGYYWGYAVRQCKSLTDVFTECPFDGGYDISIGTSERGRPVNELLAEGNTASPSSLEHVLIVFGGVAGLETAAKNDAKCQELGLAGEKVSELFDVWANLLPGQGSRTIRTEEAVWLGLMGFRPFIDRVAKAHASQD</sequence>
<dbReference type="AlphaFoldDB" id="A0AA38X5Y4"/>
<evidence type="ECO:0008006" key="5">
    <source>
        <dbReference type="Google" id="ProtNLM"/>
    </source>
</evidence>
<evidence type="ECO:0000256" key="1">
    <source>
        <dbReference type="ARBA" id="ARBA00009841"/>
    </source>
</evidence>
<dbReference type="SUPFAM" id="SSF50249">
    <property type="entry name" value="Nucleic acid-binding proteins"/>
    <property type="match status" value="1"/>
</dbReference>
<dbReference type="SUPFAM" id="SSF75217">
    <property type="entry name" value="alpha/beta knot"/>
    <property type="match status" value="1"/>
</dbReference>
<dbReference type="InterPro" id="IPR029028">
    <property type="entry name" value="Alpha/beta_knot_MTases"/>
</dbReference>
<dbReference type="Proteomes" id="UP001172673">
    <property type="component" value="Unassembled WGS sequence"/>
</dbReference>
<dbReference type="CDD" id="cd18086">
    <property type="entry name" value="HsC9orf114-like"/>
    <property type="match status" value="1"/>
</dbReference>
<dbReference type="Gene3D" id="3.40.1280.10">
    <property type="match status" value="2"/>
</dbReference>
<dbReference type="InterPro" id="IPR029026">
    <property type="entry name" value="tRNA_m1G_MTases_N"/>
</dbReference>
<dbReference type="EMBL" id="JAPDRK010000012">
    <property type="protein sequence ID" value="KAJ9607381.1"/>
    <property type="molecule type" value="Genomic_DNA"/>
</dbReference>
<gene>
    <name evidence="3" type="ORF">H2200_008454</name>
</gene>
<accession>A0AA38X5Y4</accession>
<dbReference type="Pfam" id="PF02598">
    <property type="entry name" value="Methyltrn_RNA_3"/>
    <property type="match status" value="1"/>
</dbReference>
<dbReference type="InterPro" id="IPR003750">
    <property type="entry name" value="Put_MeTrfase-C9orf114-like"/>
</dbReference>
<evidence type="ECO:0000313" key="4">
    <source>
        <dbReference type="Proteomes" id="UP001172673"/>
    </source>
</evidence>
<dbReference type="PANTHER" id="PTHR12150">
    <property type="entry name" value="CLASS IV SAM-BINDING METHYLTRANSFERASE-RELATED"/>
    <property type="match status" value="1"/>
</dbReference>
<protein>
    <recommendedName>
        <fullName evidence="5">DUF171-domain-containing protein</fullName>
    </recommendedName>
</protein>
<dbReference type="PANTHER" id="PTHR12150:SF13">
    <property type="entry name" value="METHYLTRANSFERASE C9ORF114-RELATED"/>
    <property type="match status" value="1"/>
</dbReference>
<reference evidence="3" key="1">
    <citation type="submission" date="2022-10" db="EMBL/GenBank/DDBJ databases">
        <title>Culturing micro-colonial fungi from biological soil crusts in the Mojave desert and describing Neophaeococcomyces mojavensis, and introducing the new genera and species Taxawa tesnikishii.</title>
        <authorList>
            <person name="Kurbessoian T."/>
            <person name="Stajich J.E."/>
        </authorList>
    </citation>
    <scope>NUCLEOTIDE SEQUENCE</scope>
    <source>
        <strain evidence="3">TK_41</strain>
    </source>
</reference>
<organism evidence="3 4">
    <name type="scientific">Cladophialophora chaetospira</name>
    <dbReference type="NCBI Taxonomy" id="386627"/>
    <lineage>
        <taxon>Eukaryota</taxon>
        <taxon>Fungi</taxon>
        <taxon>Dikarya</taxon>
        <taxon>Ascomycota</taxon>
        <taxon>Pezizomycotina</taxon>
        <taxon>Eurotiomycetes</taxon>
        <taxon>Chaetothyriomycetidae</taxon>
        <taxon>Chaetothyriales</taxon>
        <taxon>Herpotrichiellaceae</taxon>
        <taxon>Cladophialophora</taxon>
    </lineage>
</organism>
<evidence type="ECO:0000313" key="3">
    <source>
        <dbReference type="EMBL" id="KAJ9607381.1"/>
    </source>
</evidence>
<name>A0AA38X5Y4_9EURO</name>
<feature type="region of interest" description="Disordered" evidence="2">
    <location>
        <begin position="1"/>
        <end position="53"/>
    </location>
</feature>
<keyword evidence="4" id="KW-1185">Reference proteome</keyword>
<comment type="caution">
    <text evidence="3">The sequence shown here is derived from an EMBL/GenBank/DDBJ whole genome shotgun (WGS) entry which is preliminary data.</text>
</comment>
<comment type="similarity">
    <text evidence="1">Belongs to the class IV-like SAM-binding methyltransferase superfamily.</text>
</comment>
<dbReference type="InterPro" id="IPR012340">
    <property type="entry name" value="NA-bd_OB-fold"/>
</dbReference>
<proteinExistence type="inferred from homology"/>
<evidence type="ECO:0000256" key="2">
    <source>
        <dbReference type="SAM" id="MobiDB-lite"/>
    </source>
</evidence>